<dbReference type="Pfam" id="PF03070">
    <property type="entry name" value="TENA_THI-4"/>
    <property type="match status" value="1"/>
</dbReference>
<evidence type="ECO:0000313" key="2">
    <source>
        <dbReference type="EMBL" id="KAG8390682.1"/>
    </source>
</evidence>
<accession>A0AAV6YDY9</accession>
<comment type="caution">
    <text evidence="2">The sequence shown here is derived from an EMBL/GenBank/DDBJ whole genome shotgun (WGS) entry which is preliminary data.</text>
</comment>
<dbReference type="SUPFAM" id="SSF48613">
    <property type="entry name" value="Heme oxygenase-like"/>
    <property type="match status" value="1"/>
</dbReference>
<dbReference type="PANTHER" id="PTHR43198">
    <property type="entry name" value="BIFUNCTIONAL TH2 PROTEIN"/>
    <property type="match status" value="1"/>
</dbReference>
<keyword evidence="3" id="KW-1185">Reference proteome</keyword>
<organism evidence="2 3">
    <name type="scientific">Buddleja alternifolia</name>
    <dbReference type="NCBI Taxonomy" id="168488"/>
    <lineage>
        <taxon>Eukaryota</taxon>
        <taxon>Viridiplantae</taxon>
        <taxon>Streptophyta</taxon>
        <taxon>Embryophyta</taxon>
        <taxon>Tracheophyta</taxon>
        <taxon>Spermatophyta</taxon>
        <taxon>Magnoliopsida</taxon>
        <taxon>eudicotyledons</taxon>
        <taxon>Gunneridae</taxon>
        <taxon>Pentapetalae</taxon>
        <taxon>asterids</taxon>
        <taxon>lamiids</taxon>
        <taxon>Lamiales</taxon>
        <taxon>Scrophulariaceae</taxon>
        <taxon>Buddlejeae</taxon>
        <taxon>Buddleja</taxon>
    </lineage>
</organism>
<dbReference type="Gene3D" id="1.20.910.10">
    <property type="entry name" value="Heme oxygenase-like"/>
    <property type="match status" value="1"/>
</dbReference>
<dbReference type="InterPro" id="IPR023214">
    <property type="entry name" value="HAD_sf"/>
</dbReference>
<evidence type="ECO:0000259" key="1">
    <source>
        <dbReference type="Pfam" id="PF03070"/>
    </source>
</evidence>
<dbReference type="InterPro" id="IPR016084">
    <property type="entry name" value="Haem_Oase-like_multi-hlx"/>
</dbReference>
<dbReference type="PANTHER" id="PTHR43198:SF2">
    <property type="entry name" value="SI:CH1073-67J19.1-RELATED"/>
    <property type="match status" value="1"/>
</dbReference>
<protein>
    <recommendedName>
        <fullName evidence="1">Thiaminase-2/PQQC domain-containing protein</fullName>
    </recommendedName>
</protein>
<evidence type="ECO:0000313" key="3">
    <source>
        <dbReference type="Proteomes" id="UP000826271"/>
    </source>
</evidence>
<dbReference type="InterPro" id="IPR036412">
    <property type="entry name" value="HAD-like_sf"/>
</dbReference>
<name>A0AAV6YDY9_9LAMI</name>
<sequence>MASSSTTPIIEDGTAKRLWNKFKYERTQALYTPFVVSLAAGTLELDNFLHYIAQDVHILRAFAQAYEMVDEYADDNDAKVEVCKLRKSVTEMLIQNNFFIQTLSLDLHKESTLFAATVKYTEFLLETASGKVEGVIATTPSEKTKLAAYNLSAMTPRMRLYAFLGKELQALLDPSKGIHPNQKWIESFSSNTFQAEAMQTEKLLEKLSVSLTGEELDIIEKLYHEAMKLEVEFFLAQPLVQNTIVPLFLDSSAILAELAILTASKSDQPQSENQLAPMSSAHLRSTWEELSKQYTEEYEQCIESILVGNRAEKFDYEGLKKAIQHISDFEKKANMRVIGFEVLKGLSVEDIQQAGEHMILQDGCMDFFRSSIQNGNLNTNIHVISYCWSGDLIKSAFSSGGLDSVNVHANELMYENSISTGQIIWKVVSPIDKIVAFNNILQNSRNNRNATVYIGATVSDLLCLLDAHIGIVIGCSSSLRRLGVHFGLSFIPLLPFVIEEQQRLFHEKPILEDRKVLYTVSSWAEIHAFILGF</sequence>
<feature type="domain" description="Thiaminase-2/PQQC" evidence="1">
    <location>
        <begin position="33"/>
        <end position="234"/>
    </location>
</feature>
<dbReference type="EMBL" id="WHWC01000001">
    <property type="protein sequence ID" value="KAG8390682.1"/>
    <property type="molecule type" value="Genomic_DNA"/>
</dbReference>
<proteinExistence type="predicted"/>
<dbReference type="CDD" id="cd19368">
    <property type="entry name" value="TenA_C_AtTH2-like"/>
    <property type="match status" value="1"/>
</dbReference>
<dbReference type="InterPro" id="IPR050967">
    <property type="entry name" value="Thiamine_Salvage_TenA"/>
</dbReference>
<reference evidence="2" key="1">
    <citation type="submission" date="2019-10" db="EMBL/GenBank/DDBJ databases">
        <authorList>
            <person name="Zhang R."/>
            <person name="Pan Y."/>
            <person name="Wang J."/>
            <person name="Ma R."/>
            <person name="Yu S."/>
        </authorList>
    </citation>
    <scope>NUCLEOTIDE SEQUENCE</scope>
    <source>
        <strain evidence="2">LA-IB0</strain>
        <tissue evidence="2">Leaf</tissue>
    </source>
</reference>
<dbReference type="SUPFAM" id="SSF56784">
    <property type="entry name" value="HAD-like"/>
    <property type="match status" value="1"/>
</dbReference>
<dbReference type="GO" id="GO:0005829">
    <property type="term" value="C:cytosol"/>
    <property type="evidence" value="ECO:0007669"/>
    <property type="project" value="TreeGrafter"/>
</dbReference>
<dbReference type="Gene3D" id="3.40.50.1000">
    <property type="entry name" value="HAD superfamily/HAD-like"/>
    <property type="match status" value="1"/>
</dbReference>
<dbReference type="Proteomes" id="UP000826271">
    <property type="component" value="Unassembled WGS sequence"/>
</dbReference>
<dbReference type="AlphaFoldDB" id="A0AAV6YDY9"/>
<dbReference type="GO" id="GO:0006772">
    <property type="term" value="P:thiamine metabolic process"/>
    <property type="evidence" value="ECO:0007669"/>
    <property type="project" value="UniProtKB-ARBA"/>
</dbReference>
<dbReference type="InterPro" id="IPR004305">
    <property type="entry name" value="Thiaminase-2/PQQC"/>
</dbReference>
<gene>
    <name evidence="2" type="ORF">BUALT_Bualt01G0109000</name>
</gene>